<name>A0AAV6VVC0_9ARAC</name>
<keyword evidence="2" id="KW-1185">Reference proteome</keyword>
<organism evidence="1 2">
    <name type="scientific">Oedothorax gibbosus</name>
    <dbReference type="NCBI Taxonomy" id="931172"/>
    <lineage>
        <taxon>Eukaryota</taxon>
        <taxon>Metazoa</taxon>
        <taxon>Ecdysozoa</taxon>
        <taxon>Arthropoda</taxon>
        <taxon>Chelicerata</taxon>
        <taxon>Arachnida</taxon>
        <taxon>Araneae</taxon>
        <taxon>Araneomorphae</taxon>
        <taxon>Entelegynae</taxon>
        <taxon>Araneoidea</taxon>
        <taxon>Linyphiidae</taxon>
        <taxon>Erigoninae</taxon>
        <taxon>Oedothorax</taxon>
    </lineage>
</organism>
<dbReference type="Proteomes" id="UP000827092">
    <property type="component" value="Unassembled WGS sequence"/>
</dbReference>
<evidence type="ECO:0000313" key="1">
    <source>
        <dbReference type="EMBL" id="KAG8199743.1"/>
    </source>
</evidence>
<evidence type="ECO:0000313" key="2">
    <source>
        <dbReference type="Proteomes" id="UP000827092"/>
    </source>
</evidence>
<gene>
    <name evidence="1" type="ORF">JTE90_000837</name>
</gene>
<comment type="caution">
    <text evidence="1">The sequence shown here is derived from an EMBL/GenBank/DDBJ whole genome shotgun (WGS) entry which is preliminary data.</text>
</comment>
<sequence length="77" mass="8932">MRITAFPVTQDPLCQHSVEKYFRDNCKSETISSDAILRVEYAGTSPRFHSGKEEKHNKRESCEKYSFETSSLLLLFL</sequence>
<accession>A0AAV6VVC0</accession>
<dbReference type="AlphaFoldDB" id="A0AAV6VVC0"/>
<reference evidence="1 2" key="1">
    <citation type="journal article" date="2022" name="Nat. Ecol. Evol.">
        <title>A masculinizing supergene underlies an exaggerated male reproductive morph in a spider.</title>
        <authorList>
            <person name="Hendrickx F."/>
            <person name="De Corte Z."/>
            <person name="Sonet G."/>
            <person name="Van Belleghem S.M."/>
            <person name="Kostlbacher S."/>
            <person name="Vangestel C."/>
        </authorList>
    </citation>
    <scope>NUCLEOTIDE SEQUENCE [LARGE SCALE GENOMIC DNA]</scope>
    <source>
        <strain evidence="1">W744_W776</strain>
    </source>
</reference>
<dbReference type="EMBL" id="JAFNEN010000024">
    <property type="protein sequence ID" value="KAG8199743.1"/>
    <property type="molecule type" value="Genomic_DNA"/>
</dbReference>
<proteinExistence type="predicted"/>
<protein>
    <submittedName>
        <fullName evidence="1">Uncharacterized protein</fullName>
    </submittedName>
</protein>